<dbReference type="PANTHER" id="PTHR30050:SF4">
    <property type="entry name" value="ATP-BINDING PROTEIN RV3427C IN INSERTION SEQUENCE-RELATED"/>
    <property type="match status" value="1"/>
</dbReference>
<dbReference type="Pfam" id="PF01695">
    <property type="entry name" value="IstB_IS21"/>
    <property type="match status" value="1"/>
</dbReference>
<dbReference type="EMBL" id="CP114058">
    <property type="protein sequence ID" value="WAT02929.1"/>
    <property type="molecule type" value="Genomic_DNA"/>
</dbReference>
<dbReference type="RefSeq" id="WP_045046431.1">
    <property type="nucleotide sequence ID" value="NZ_CP114058.1"/>
</dbReference>
<dbReference type="CDD" id="cd00009">
    <property type="entry name" value="AAA"/>
    <property type="match status" value="1"/>
</dbReference>
<name>A0ABY7HU20_9GAMM</name>
<evidence type="ECO:0000313" key="2">
    <source>
        <dbReference type="EMBL" id="WAT02929.1"/>
    </source>
</evidence>
<dbReference type="InterPro" id="IPR002611">
    <property type="entry name" value="IstB_ATP-bd"/>
</dbReference>
<dbReference type="InterPro" id="IPR027417">
    <property type="entry name" value="P-loop_NTPase"/>
</dbReference>
<protein>
    <submittedName>
        <fullName evidence="2">ATP-binding protein</fullName>
    </submittedName>
</protein>
<proteinExistence type="predicted"/>
<sequence length="248" mass="27876">MSLSKSAEVMARFLALKPPHVKAHCQTSEELMAWQQEEGKKAAKRVTDLNRMARLERVLGRSGIQPLHQDCGFRNYLVESPEQQQALTLAQAFLQNFGQTHGGFIFSGNVGTGKNHLATAIVRNLIKEGRVAAIITVAEICQKFRASFEKNSPVKEATLLKDLCQLDLLVLDEVGVQKSTHNDFEINLLSQIVDRRQLLLKPTGMLTNLNYDQLLSLLGERMMDRQTNGGLWVPFTWQSYRSRKGGRA</sequence>
<keyword evidence="2" id="KW-0547">Nucleotide-binding</keyword>
<gene>
    <name evidence="2" type="ORF">O1V66_10765</name>
</gene>
<evidence type="ECO:0000313" key="3">
    <source>
        <dbReference type="Proteomes" id="UP001164712"/>
    </source>
</evidence>
<dbReference type="SUPFAM" id="SSF52540">
    <property type="entry name" value="P-loop containing nucleoside triphosphate hydrolases"/>
    <property type="match status" value="1"/>
</dbReference>
<keyword evidence="3" id="KW-1185">Reference proteome</keyword>
<dbReference type="InterPro" id="IPR028350">
    <property type="entry name" value="DNAC/IstB-like"/>
</dbReference>
<accession>A0ABY7HU20</accession>
<organism evidence="2 3">
    <name type="scientific">Rouxiella chamberiensis</name>
    <dbReference type="NCBI Taxonomy" id="1513468"/>
    <lineage>
        <taxon>Bacteria</taxon>
        <taxon>Pseudomonadati</taxon>
        <taxon>Pseudomonadota</taxon>
        <taxon>Gammaproteobacteria</taxon>
        <taxon>Enterobacterales</taxon>
        <taxon>Yersiniaceae</taxon>
        <taxon>Rouxiella</taxon>
    </lineage>
</organism>
<dbReference type="Gene3D" id="3.40.50.300">
    <property type="entry name" value="P-loop containing nucleotide triphosphate hydrolases"/>
    <property type="match status" value="1"/>
</dbReference>
<keyword evidence="2" id="KW-0067">ATP-binding</keyword>
<dbReference type="PIRSF" id="PIRSF003073">
    <property type="entry name" value="DNAC_TnpB_IstB"/>
    <property type="match status" value="1"/>
</dbReference>
<dbReference type="GO" id="GO:0005524">
    <property type="term" value="F:ATP binding"/>
    <property type="evidence" value="ECO:0007669"/>
    <property type="project" value="UniProtKB-KW"/>
</dbReference>
<dbReference type="PANTHER" id="PTHR30050">
    <property type="entry name" value="CHROMOSOMAL REPLICATION INITIATOR PROTEIN DNAA"/>
    <property type="match status" value="1"/>
</dbReference>
<feature type="domain" description="IstB-like ATP-binding" evidence="1">
    <location>
        <begin position="78"/>
        <end position="244"/>
    </location>
</feature>
<dbReference type="Proteomes" id="UP001164712">
    <property type="component" value="Chromosome"/>
</dbReference>
<evidence type="ECO:0000259" key="1">
    <source>
        <dbReference type="Pfam" id="PF01695"/>
    </source>
</evidence>
<reference evidence="2" key="1">
    <citation type="submission" date="2022-12" db="EMBL/GenBank/DDBJ databases">
        <title>Complete genome sequence of an Australian strain of Rouxiella badensis DAR84756 and resolution of the R. badensis DSM100043 and R. chamberiensis DSM28324 genomes.</title>
        <authorList>
            <person name="Paul S."/>
            <person name="Anderson P.J."/>
            <person name="Maynard G."/>
            <person name="Dyall-Smith M."/>
            <person name="Kudinha T."/>
        </authorList>
    </citation>
    <scope>NUCLEOTIDE SEQUENCE</scope>
    <source>
        <strain evidence="2">DSM 28324</strain>
    </source>
</reference>